<dbReference type="RefSeq" id="WP_407031823.1">
    <property type="nucleotide sequence ID" value="NZ_JAQGEF010000013.1"/>
</dbReference>
<dbReference type="InterPro" id="IPR045076">
    <property type="entry name" value="MutS"/>
</dbReference>
<keyword evidence="4" id="KW-0472">Membrane</keyword>
<dbReference type="EMBL" id="JAQGEF010000013">
    <property type="protein sequence ID" value="MDA3615497.1"/>
    <property type="molecule type" value="Genomic_DNA"/>
</dbReference>
<dbReference type="Pfam" id="PF00488">
    <property type="entry name" value="MutS_V"/>
    <property type="match status" value="1"/>
</dbReference>
<feature type="transmembrane region" description="Helical" evidence="4">
    <location>
        <begin position="320"/>
        <end position="338"/>
    </location>
</feature>
<feature type="transmembrane region" description="Helical" evidence="4">
    <location>
        <begin position="29"/>
        <end position="46"/>
    </location>
</feature>
<dbReference type="Gene3D" id="3.40.50.300">
    <property type="entry name" value="P-loop containing nucleotide triphosphate hydrolases"/>
    <property type="match status" value="1"/>
</dbReference>
<organism evidence="6 7">
    <name type="scientific">Polluticaenibacter yanchengensis</name>
    <dbReference type="NCBI Taxonomy" id="3014562"/>
    <lineage>
        <taxon>Bacteria</taxon>
        <taxon>Pseudomonadati</taxon>
        <taxon>Bacteroidota</taxon>
        <taxon>Chitinophagia</taxon>
        <taxon>Chitinophagales</taxon>
        <taxon>Chitinophagaceae</taxon>
        <taxon>Polluticaenibacter</taxon>
    </lineage>
</organism>
<evidence type="ECO:0000256" key="2">
    <source>
        <dbReference type="ARBA" id="ARBA00022840"/>
    </source>
</evidence>
<dbReference type="SUPFAM" id="SSF52540">
    <property type="entry name" value="P-loop containing nucleoside triphosphate hydrolases"/>
    <property type="match status" value="1"/>
</dbReference>
<dbReference type="PANTHER" id="PTHR11361">
    <property type="entry name" value="DNA MISMATCH REPAIR PROTEIN MUTS FAMILY MEMBER"/>
    <property type="match status" value="1"/>
</dbReference>
<feature type="domain" description="DNA mismatch repair proteins mutS family" evidence="5">
    <location>
        <begin position="419"/>
        <end position="595"/>
    </location>
</feature>
<gene>
    <name evidence="6" type="ORF">O3P16_11810</name>
</gene>
<evidence type="ECO:0000313" key="7">
    <source>
        <dbReference type="Proteomes" id="UP001210231"/>
    </source>
</evidence>
<evidence type="ECO:0000313" key="6">
    <source>
        <dbReference type="EMBL" id="MDA3615497.1"/>
    </source>
</evidence>
<keyword evidence="4" id="KW-1133">Transmembrane helix</keyword>
<comment type="caution">
    <text evidence="6">The sequence shown here is derived from an EMBL/GenBank/DDBJ whole genome shotgun (WGS) entry which is preliminary data.</text>
</comment>
<keyword evidence="4" id="KW-0812">Transmembrane</keyword>
<evidence type="ECO:0000259" key="5">
    <source>
        <dbReference type="SMART" id="SM00534"/>
    </source>
</evidence>
<evidence type="ECO:0000256" key="1">
    <source>
        <dbReference type="ARBA" id="ARBA00022741"/>
    </source>
</evidence>
<accession>A0ABT4UKX4</accession>
<protein>
    <recommendedName>
        <fullName evidence="5">DNA mismatch repair proteins mutS family domain-containing protein</fullName>
    </recommendedName>
</protein>
<dbReference type="PANTHER" id="PTHR11361:SF99">
    <property type="entry name" value="DNA MISMATCH REPAIR PROTEIN"/>
    <property type="match status" value="1"/>
</dbReference>
<dbReference type="Proteomes" id="UP001210231">
    <property type="component" value="Unassembled WGS sequence"/>
</dbReference>
<feature type="transmembrane region" description="Helical" evidence="4">
    <location>
        <begin position="208"/>
        <end position="228"/>
    </location>
</feature>
<feature type="transmembrane region" description="Helical" evidence="4">
    <location>
        <begin position="52"/>
        <end position="70"/>
    </location>
</feature>
<keyword evidence="7" id="KW-1185">Reference proteome</keyword>
<name>A0ABT4UKX4_9BACT</name>
<proteinExistence type="predicted"/>
<keyword evidence="3" id="KW-0238">DNA-binding</keyword>
<reference evidence="6 7" key="1">
    <citation type="submission" date="2022-12" db="EMBL/GenBank/DDBJ databases">
        <title>Chitinophagaceae gen. sp. nov., a new member of the family Chitinophagaceae, isolated from soil in a chemical factory.</title>
        <authorList>
            <person name="Ke Z."/>
        </authorList>
    </citation>
    <scope>NUCLEOTIDE SEQUENCE [LARGE SCALE GENOMIC DNA]</scope>
    <source>
        <strain evidence="6 7">LY-5</strain>
    </source>
</reference>
<feature type="transmembrane region" description="Helical" evidence="4">
    <location>
        <begin position="234"/>
        <end position="252"/>
    </location>
</feature>
<dbReference type="InterPro" id="IPR000432">
    <property type="entry name" value="DNA_mismatch_repair_MutS_C"/>
</dbReference>
<evidence type="ECO:0000256" key="3">
    <source>
        <dbReference type="ARBA" id="ARBA00023125"/>
    </source>
</evidence>
<keyword evidence="1" id="KW-0547">Nucleotide-binding</keyword>
<keyword evidence="2" id="KW-0067">ATP-binding</keyword>
<dbReference type="SMART" id="SM00534">
    <property type="entry name" value="MUTSac"/>
    <property type="match status" value="1"/>
</dbReference>
<evidence type="ECO:0000256" key="4">
    <source>
        <dbReference type="SAM" id="Phobius"/>
    </source>
</evidence>
<sequence length="596" mass="67430">MPATFYNQTINENKDILTALKKKSSMVSWIRLLCIVVFLLAGFSVWQNAAAFSIALLVASIICFGYLVIYSGRLQEKIVHLTALVETCKKELAWINGNYRLYNNGAEWLTVLNDETNDLDSFGEASLFQFLNRTNSYLGGLQLAHSIQGKTTKKVILQNQEAIRELKDKPEWILEAHVRSQKAPIPRDTYEHLKNWLNHTSSAFQAEIWHLMPVIVPVISVSTIIALVASAIPFSLFNIVMLAILIVNFSIYKKVTAEYIHLSNVADKIQALSPAFKHIEDASFKSEKLNVIQQSFSDKETGVSSQAISELKRILKRFDYRLNPIVYTILSAVLFWDLRQVFALEKWKLKYNHQFENWLQANAEIEKLVSYATVAFNKPHWVFPDISDNWFTLEMAKVGHPLIVETKSVTNQFSMDHAPTVTIITGSNMAGKSTYLRTVGTNILLAMAGGVVCSEKMVCSVMRPVCSMRIADNLSEDTSTFYAELLKMKTIVTAIKNQEHVIVLVDEMLRGTNTFDRHLGSKAFIQQMIKQNAVGIVATHDVALVELKDIYHDDILLGYFDSVINNDEIEFDYKYKDGVCKTTNASLLMKKIGLEV</sequence>
<dbReference type="InterPro" id="IPR027417">
    <property type="entry name" value="P-loop_NTPase"/>
</dbReference>